<dbReference type="AlphaFoldDB" id="A0A1A8M293"/>
<protein>
    <submittedName>
        <fullName evidence="2">Mucin 22</fullName>
    </submittedName>
</protein>
<evidence type="ECO:0000256" key="1">
    <source>
        <dbReference type="SAM" id="MobiDB-lite"/>
    </source>
</evidence>
<accession>A0A1A8M293</accession>
<organism evidence="2">
    <name type="scientific">Nothobranchius pienaari</name>
    <dbReference type="NCBI Taxonomy" id="704102"/>
    <lineage>
        <taxon>Eukaryota</taxon>
        <taxon>Metazoa</taxon>
        <taxon>Chordata</taxon>
        <taxon>Craniata</taxon>
        <taxon>Vertebrata</taxon>
        <taxon>Euteleostomi</taxon>
        <taxon>Actinopterygii</taxon>
        <taxon>Neopterygii</taxon>
        <taxon>Teleostei</taxon>
        <taxon>Neoteleostei</taxon>
        <taxon>Acanthomorphata</taxon>
        <taxon>Ovalentaria</taxon>
        <taxon>Atherinomorphae</taxon>
        <taxon>Cyprinodontiformes</taxon>
        <taxon>Nothobranchiidae</taxon>
        <taxon>Nothobranchius</taxon>
    </lineage>
</organism>
<feature type="region of interest" description="Disordered" evidence="1">
    <location>
        <begin position="1"/>
        <end position="26"/>
    </location>
</feature>
<evidence type="ECO:0000313" key="2">
    <source>
        <dbReference type="EMBL" id="SBR50389.1"/>
    </source>
</evidence>
<feature type="compositionally biased region" description="Acidic residues" evidence="1">
    <location>
        <begin position="1"/>
        <end position="11"/>
    </location>
</feature>
<name>A0A1A8M293_9TELE</name>
<feature type="non-terminal residue" evidence="2">
    <location>
        <position position="1"/>
    </location>
</feature>
<sequence>VTDARDAEEETFIYPGLSTEGGGKREQSQTVVLEGSCRPTFCEAVGALPDIRHP</sequence>
<dbReference type="EMBL" id="HAEF01010442">
    <property type="protein sequence ID" value="SBR50389.1"/>
    <property type="molecule type" value="Transcribed_RNA"/>
</dbReference>
<gene>
    <name evidence="2" type="primary">MUC22</name>
</gene>
<reference evidence="2" key="2">
    <citation type="submission" date="2016-06" db="EMBL/GenBank/DDBJ databases">
        <title>The genome of a short-lived fish provides insights into sex chromosome evolution and the genetic control of aging.</title>
        <authorList>
            <person name="Reichwald K."/>
            <person name="Felder M."/>
            <person name="Petzold A."/>
            <person name="Koch P."/>
            <person name="Groth M."/>
            <person name="Platzer M."/>
        </authorList>
    </citation>
    <scope>NUCLEOTIDE SEQUENCE</scope>
    <source>
        <tissue evidence="2">Brain</tissue>
    </source>
</reference>
<reference evidence="2" key="1">
    <citation type="submission" date="2016-05" db="EMBL/GenBank/DDBJ databases">
        <authorList>
            <person name="Lavstsen T."/>
            <person name="Jespersen J.S."/>
        </authorList>
    </citation>
    <scope>NUCLEOTIDE SEQUENCE</scope>
    <source>
        <tissue evidence="2">Brain</tissue>
    </source>
</reference>
<proteinExistence type="predicted"/>